<dbReference type="GO" id="GO:0000155">
    <property type="term" value="F:phosphorelay sensor kinase activity"/>
    <property type="evidence" value="ECO:0007669"/>
    <property type="project" value="InterPro"/>
</dbReference>
<dbReference type="InterPro" id="IPR003594">
    <property type="entry name" value="HATPase_dom"/>
</dbReference>
<evidence type="ECO:0000313" key="9">
    <source>
        <dbReference type="EMBL" id="SHF81721.1"/>
    </source>
</evidence>
<dbReference type="PANTHER" id="PTHR43304:SF1">
    <property type="entry name" value="PAC DOMAIN-CONTAINING PROTEIN"/>
    <property type="match status" value="1"/>
</dbReference>
<dbReference type="PANTHER" id="PTHR43304">
    <property type="entry name" value="PHYTOCHROME-LIKE PROTEIN CPH1"/>
    <property type="match status" value="1"/>
</dbReference>
<dbReference type="Proteomes" id="UP000184048">
    <property type="component" value="Unassembled WGS sequence"/>
</dbReference>
<dbReference type="AlphaFoldDB" id="A0A1M5ERH5"/>
<keyword evidence="7" id="KW-0812">Transmembrane</keyword>
<keyword evidence="3" id="KW-0597">Phosphoprotein</keyword>
<dbReference type="RefSeq" id="WP_072836731.1">
    <property type="nucleotide sequence ID" value="NZ_FQUU01000019.1"/>
</dbReference>
<gene>
    <name evidence="9" type="ORF">SAMN02745131_03609</name>
</gene>
<evidence type="ECO:0000256" key="5">
    <source>
        <dbReference type="ARBA" id="ARBA00022777"/>
    </source>
</evidence>
<dbReference type="PROSITE" id="PS50109">
    <property type="entry name" value="HIS_KIN"/>
    <property type="match status" value="1"/>
</dbReference>
<feature type="transmembrane region" description="Helical" evidence="7">
    <location>
        <begin position="32"/>
        <end position="57"/>
    </location>
</feature>
<keyword evidence="10" id="KW-1185">Reference proteome</keyword>
<dbReference type="Pfam" id="PF00512">
    <property type="entry name" value="HisKA"/>
    <property type="match status" value="1"/>
</dbReference>
<keyword evidence="4" id="KW-0808">Transferase</keyword>
<name>A0A1M5ERH5_9BACT</name>
<dbReference type="InterPro" id="IPR004358">
    <property type="entry name" value="Sig_transdc_His_kin-like_C"/>
</dbReference>
<dbReference type="PRINTS" id="PR00344">
    <property type="entry name" value="BCTRLSENSOR"/>
</dbReference>
<dbReference type="EMBL" id="FQUU01000019">
    <property type="protein sequence ID" value="SHF81721.1"/>
    <property type="molecule type" value="Genomic_DNA"/>
</dbReference>
<dbReference type="InterPro" id="IPR036097">
    <property type="entry name" value="HisK_dim/P_sf"/>
</dbReference>
<evidence type="ECO:0000256" key="1">
    <source>
        <dbReference type="ARBA" id="ARBA00000085"/>
    </source>
</evidence>
<dbReference type="Pfam" id="PF25487">
    <property type="entry name" value="ETR1_N"/>
    <property type="match status" value="1"/>
</dbReference>
<dbReference type="FunFam" id="3.30.565.10:FF:000006">
    <property type="entry name" value="Sensor histidine kinase WalK"/>
    <property type="match status" value="1"/>
</dbReference>
<dbReference type="STRING" id="1121884.SAMN02745131_03609"/>
<reference evidence="9 10" key="1">
    <citation type="submission" date="2016-11" db="EMBL/GenBank/DDBJ databases">
        <authorList>
            <person name="Jaros S."/>
            <person name="Januszkiewicz K."/>
            <person name="Wedrychowicz H."/>
        </authorList>
    </citation>
    <scope>NUCLEOTIDE SEQUENCE [LARGE SCALE GENOMIC DNA]</scope>
    <source>
        <strain evidence="9 10">DSM 18119</strain>
    </source>
</reference>
<dbReference type="Gene3D" id="1.10.287.130">
    <property type="match status" value="1"/>
</dbReference>
<accession>A0A1M5ERH5</accession>
<dbReference type="OrthoDB" id="9766459at2"/>
<proteinExistence type="predicted"/>
<organism evidence="9 10">
    <name type="scientific">Flavisolibacter ginsengisoli DSM 18119</name>
    <dbReference type="NCBI Taxonomy" id="1121884"/>
    <lineage>
        <taxon>Bacteria</taxon>
        <taxon>Pseudomonadati</taxon>
        <taxon>Bacteroidota</taxon>
        <taxon>Chitinophagia</taxon>
        <taxon>Chitinophagales</taxon>
        <taxon>Chitinophagaceae</taxon>
        <taxon>Flavisolibacter</taxon>
    </lineage>
</organism>
<dbReference type="InterPro" id="IPR005467">
    <property type="entry name" value="His_kinase_dom"/>
</dbReference>
<dbReference type="CDD" id="cd00082">
    <property type="entry name" value="HisKA"/>
    <property type="match status" value="1"/>
</dbReference>
<keyword evidence="6" id="KW-0175">Coiled coil</keyword>
<dbReference type="Gene3D" id="3.30.565.10">
    <property type="entry name" value="Histidine kinase-like ATPase, C-terminal domain"/>
    <property type="match status" value="1"/>
</dbReference>
<feature type="transmembrane region" description="Helical" evidence="7">
    <location>
        <begin position="99"/>
        <end position="117"/>
    </location>
</feature>
<feature type="coiled-coil region" evidence="6">
    <location>
        <begin position="132"/>
        <end position="159"/>
    </location>
</feature>
<evidence type="ECO:0000259" key="8">
    <source>
        <dbReference type="PROSITE" id="PS50109"/>
    </source>
</evidence>
<dbReference type="EC" id="2.7.13.3" evidence="2"/>
<sequence>MNGVIDFFKNLFSTSEWPARWHCGNWTDFHGWLYIISDLMIWLAYFLIPVIIIRYFLKKKTSIRFQAAYLWFAAFILLCGATHFLDAMMFWIPMYRVNALVRFFTGITSLLTVYYLIKVLPQAFSQKTVIELENEITLRKEAEKQLAEANRNLEAFASIASHDLQEPLRKISAFTSLLNDRNNDKFDEPSKRYGEKIIATSARMQLLIRDILTMSSLKTEIELVPTDLNKPIQKALEDLELTIKEKNAIIHIGPMPVVMGNEHYLSQVFYNLIGNGIKFNQQQAEIHINADVVDGYTWVHVADNGIGMKEENYEKIFESFQRLHGKGEYPGTGLGLSITKKIVELHGGIIKVASIEGEGTMFSMRFKN</sequence>
<dbReference type="SMART" id="SM00387">
    <property type="entry name" value="HATPase_c"/>
    <property type="match status" value="1"/>
</dbReference>
<keyword evidence="5 9" id="KW-0418">Kinase</keyword>
<evidence type="ECO:0000313" key="10">
    <source>
        <dbReference type="Proteomes" id="UP000184048"/>
    </source>
</evidence>
<dbReference type="InterPro" id="IPR003661">
    <property type="entry name" value="HisK_dim/P_dom"/>
</dbReference>
<evidence type="ECO:0000256" key="4">
    <source>
        <dbReference type="ARBA" id="ARBA00022679"/>
    </source>
</evidence>
<evidence type="ECO:0000256" key="3">
    <source>
        <dbReference type="ARBA" id="ARBA00022553"/>
    </source>
</evidence>
<dbReference type="InterPro" id="IPR052162">
    <property type="entry name" value="Sensor_kinase/Photoreceptor"/>
</dbReference>
<evidence type="ECO:0000256" key="2">
    <source>
        <dbReference type="ARBA" id="ARBA00012438"/>
    </source>
</evidence>
<dbReference type="InterPro" id="IPR036890">
    <property type="entry name" value="HATPase_C_sf"/>
</dbReference>
<dbReference type="SUPFAM" id="SSF47384">
    <property type="entry name" value="Homodimeric domain of signal transducing histidine kinase"/>
    <property type="match status" value="1"/>
</dbReference>
<keyword evidence="7" id="KW-1133">Transmembrane helix</keyword>
<dbReference type="Pfam" id="PF02518">
    <property type="entry name" value="HATPase_c"/>
    <property type="match status" value="1"/>
</dbReference>
<evidence type="ECO:0000256" key="6">
    <source>
        <dbReference type="SAM" id="Coils"/>
    </source>
</evidence>
<evidence type="ECO:0000256" key="7">
    <source>
        <dbReference type="SAM" id="Phobius"/>
    </source>
</evidence>
<comment type="catalytic activity">
    <reaction evidence="1">
        <text>ATP + protein L-histidine = ADP + protein N-phospho-L-histidine.</text>
        <dbReference type="EC" id="2.7.13.3"/>
    </reaction>
</comment>
<protein>
    <recommendedName>
        <fullName evidence="2">histidine kinase</fullName>
        <ecNumber evidence="2">2.7.13.3</ecNumber>
    </recommendedName>
</protein>
<feature type="transmembrane region" description="Helical" evidence="7">
    <location>
        <begin position="69"/>
        <end position="93"/>
    </location>
</feature>
<feature type="domain" description="Histidine kinase" evidence="8">
    <location>
        <begin position="159"/>
        <end position="368"/>
    </location>
</feature>
<dbReference type="InterPro" id="IPR058544">
    <property type="entry name" value="ETR1_N"/>
</dbReference>
<dbReference type="SUPFAM" id="SSF55874">
    <property type="entry name" value="ATPase domain of HSP90 chaperone/DNA topoisomerase II/histidine kinase"/>
    <property type="match status" value="1"/>
</dbReference>
<keyword evidence="7" id="KW-0472">Membrane</keyword>
<dbReference type="SMART" id="SM00388">
    <property type="entry name" value="HisKA"/>
    <property type="match status" value="1"/>
</dbReference>